<evidence type="ECO:0000313" key="2">
    <source>
        <dbReference type="Proteomes" id="UP000199228"/>
    </source>
</evidence>
<dbReference type="SFLD" id="SFLDG01129">
    <property type="entry name" value="C1.5:_HAD__Beta-PGM__Phosphata"/>
    <property type="match status" value="1"/>
</dbReference>
<dbReference type="PANTHER" id="PTHR43434:SF20">
    <property type="entry name" value="5'-NUCLEOTIDASE"/>
    <property type="match status" value="1"/>
</dbReference>
<dbReference type="PANTHER" id="PTHR43434">
    <property type="entry name" value="PHOSPHOGLYCOLATE PHOSPHATASE"/>
    <property type="match status" value="1"/>
</dbReference>
<dbReference type="RefSeq" id="WP_090174637.1">
    <property type="nucleotide sequence ID" value="NZ_FMXR01000020.1"/>
</dbReference>
<dbReference type="GO" id="GO:0004713">
    <property type="term" value="F:protein tyrosine kinase activity"/>
    <property type="evidence" value="ECO:0007669"/>
    <property type="project" value="TreeGrafter"/>
</dbReference>
<accession>A0A1G6CJF8</accession>
<dbReference type="InterPro" id="IPR041492">
    <property type="entry name" value="HAD_2"/>
</dbReference>
<dbReference type="InterPro" id="IPR050155">
    <property type="entry name" value="HAD-like_hydrolase_sf"/>
</dbReference>
<gene>
    <name evidence="1" type="ORF">SAMN02910417_02442</name>
</gene>
<keyword evidence="2" id="KW-1185">Reference proteome</keyword>
<dbReference type="AlphaFoldDB" id="A0A1G6CJF8"/>
<protein>
    <submittedName>
        <fullName evidence="1">Phosphoglycolate phosphatase</fullName>
    </submittedName>
</protein>
<proteinExistence type="predicted"/>
<dbReference type="InterPro" id="IPR023198">
    <property type="entry name" value="PGP-like_dom2"/>
</dbReference>
<dbReference type="OrthoDB" id="9792518at2"/>
<dbReference type="STRING" id="1732.SAMN02910417_02442"/>
<dbReference type="SFLD" id="SFLDS00003">
    <property type="entry name" value="Haloacid_Dehalogenase"/>
    <property type="match status" value="1"/>
</dbReference>
<reference evidence="1 2" key="1">
    <citation type="submission" date="2016-10" db="EMBL/GenBank/DDBJ databases">
        <authorList>
            <person name="de Groot N.N."/>
        </authorList>
    </citation>
    <scope>NUCLEOTIDE SEQUENCE [LARGE SCALE GENOMIC DNA]</scope>
    <source>
        <strain evidence="1 2">DSM 3217</strain>
    </source>
</reference>
<dbReference type="Gene3D" id="1.10.150.240">
    <property type="entry name" value="Putative phosphatase, domain 2"/>
    <property type="match status" value="1"/>
</dbReference>
<name>A0A1G6CJF8_EUBOX</name>
<dbReference type="InterPro" id="IPR023214">
    <property type="entry name" value="HAD_sf"/>
</dbReference>
<sequence length="215" mass="24735">MYETILFDLDGTITVSEYGIIDSVKYALEKFGIVEQDEESLLRFIGPPLYYSFTHFYGMSHEDGEQAVVYYREIYEKVNYKKSPLYDGIREVIQTLYQNGKELYIVTAKPVDTSKEVLRYHNLLPYFKEIYGPSREVHTVNKAELIAKLLTEHNIEDKSKVIMLGDRHYDVKGASDIGVTAVGALYGYGSREELIENGADFLVKTPKDFLKIIEE</sequence>
<evidence type="ECO:0000313" key="1">
    <source>
        <dbReference type="EMBL" id="SDB32875.1"/>
    </source>
</evidence>
<dbReference type="Proteomes" id="UP000199228">
    <property type="component" value="Unassembled WGS sequence"/>
</dbReference>
<dbReference type="SUPFAM" id="SSF56784">
    <property type="entry name" value="HAD-like"/>
    <property type="match status" value="1"/>
</dbReference>
<organism evidence="1 2">
    <name type="scientific">Eubacterium oxidoreducens</name>
    <dbReference type="NCBI Taxonomy" id="1732"/>
    <lineage>
        <taxon>Bacteria</taxon>
        <taxon>Bacillati</taxon>
        <taxon>Bacillota</taxon>
        <taxon>Clostridia</taxon>
        <taxon>Eubacteriales</taxon>
        <taxon>Eubacteriaceae</taxon>
        <taxon>Eubacterium</taxon>
    </lineage>
</organism>
<dbReference type="Pfam" id="PF13419">
    <property type="entry name" value="HAD_2"/>
    <property type="match status" value="1"/>
</dbReference>
<dbReference type="EMBL" id="FMXR01000020">
    <property type="protein sequence ID" value="SDB32875.1"/>
    <property type="molecule type" value="Genomic_DNA"/>
</dbReference>
<dbReference type="Gene3D" id="3.40.50.1000">
    <property type="entry name" value="HAD superfamily/HAD-like"/>
    <property type="match status" value="1"/>
</dbReference>
<dbReference type="InterPro" id="IPR036412">
    <property type="entry name" value="HAD-like_sf"/>
</dbReference>
<dbReference type="GO" id="GO:0005829">
    <property type="term" value="C:cytosol"/>
    <property type="evidence" value="ECO:0007669"/>
    <property type="project" value="TreeGrafter"/>
</dbReference>